<evidence type="ECO:0000313" key="2">
    <source>
        <dbReference type="EMBL" id="OCB78807.1"/>
    </source>
</evidence>
<reference evidence="2 3" key="1">
    <citation type="submission" date="2016-03" db="EMBL/GenBank/DDBJ databases">
        <authorList>
            <person name="Ploux O."/>
        </authorList>
    </citation>
    <scope>NUCLEOTIDE SEQUENCE [LARGE SCALE GENOMIC DNA]</scope>
    <source>
        <strain evidence="2 3">LPB0076</strain>
    </source>
</reference>
<evidence type="ECO:0000256" key="1">
    <source>
        <dbReference type="SAM" id="Phobius"/>
    </source>
</evidence>
<keyword evidence="3" id="KW-1185">Reference proteome</keyword>
<dbReference type="AlphaFoldDB" id="A0A1B9EA41"/>
<comment type="caution">
    <text evidence="2">The sequence shown here is derived from an EMBL/GenBank/DDBJ whole genome shotgun (WGS) entry which is preliminary data.</text>
</comment>
<dbReference type="RefSeq" id="WP_066330743.1">
    <property type="nucleotide sequence ID" value="NZ_CP017688.1"/>
</dbReference>
<dbReference type="Proteomes" id="UP000093510">
    <property type="component" value="Unassembled WGS sequence"/>
</dbReference>
<evidence type="ECO:0000313" key="3">
    <source>
        <dbReference type="Proteomes" id="UP000093510"/>
    </source>
</evidence>
<dbReference type="OrthoDB" id="1361771at2"/>
<protein>
    <submittedName>
        <fullName evidence="2">Uncharacterized protein</fullName>
    </submittedName>
</protein>
<name>A0A1B9EA41_9FLAO</name>
<sequence length="98" mass="11248">MNKPIAVKDENSNKFSEIVQEKISKGFVIEERNDKLPFAVMSKKKKKINHNIYFLVSCITLGIGSIVWIYTSFISSKEIRILVGLDEDGNVFEDKCYN</sequence>
<dbReference type="EMBL" id="LVEP01000001">
    <property type="protein sequence ID" value="OCB78807.1"/>
    <property type="molecule type" value="Genomic_DNA"/>
</dbReference>
<proteinExistence type="predicted"/>
<feature type="transmembrane region" description="Helical" evidence="1">
    <location>
        <begin position="51"/>
        <end position="70"/>
    </location>
</feature>
<organism evidence="2 3">
    <name type="scientific">Flavobacterium crassostreae</name>
    <dbReference type="NCBI Taxonomy" id="1763534"/>
    <lineage>
        <taxon>Bacteria</taxon>
        <taxon>Pseudomonadati</taxon>
        <taxon>Bacteroidota</taxon>
        <taxon>Flavobacteriia</taxon>
        <taxon>Flavobacteriales</taxon>
        <taxon>Flavobacteriaceae</taxon>
        <taxon>Flavobacterium</taxon>
    </lineage>
</organism>
<gene>
    <name evidence="2" type="ORF">LPBF_00010</name>
</gene>
<keyword evidence="1" id="KW-0812">Transmembrane</keyword>
<accession>A0A1B9EA41</accession>
<keyword evidence="1" id="KW-1133">Transmembrane helix</keyword>
<keyword evidence="1" id="KW-0472">Membrane</keyword>